<proteinExistence type="predicted"/>
<keyword evidence="1" id="KW-1185">Reference proteome</keyword>
<organism evidence="1 2">
    <name type="scientific">Syphacia muris</name>
    <dbReference type="NCBI Taxonomy" id="451379"/>
    <lineage>
        <taxon>Eukaryota</taxon>
        <taxon>Metazoa</taxon>
        <taxon>Ecdysozoa</taxon>
        <taxon>Nematoda</taxon>
        <taxon>Chromadorea</taxon>
        <taxon>Rhabditida</taxon>
        <taxon>Spirurina</taxon>
        <taxon>Oxyuridomorpha</taxon>
        <taxon>Oxyuroidea</taxon>
        <taxon>Oxyuridae</taxon>
        <taxon>Syphacia</taxon>
    </lineage>
</organism>
<protein>
    <submittedName>
        <fullName evidence="2">Transmembrane protein</fullName>
    </submittedName>
</protein>
<evidence type="ECO:0000313" key="2">
    <source>
        <dbReference type="WBParaSite" id="SMUV_0000037601-mRNA-1"/>
    </source>
</evidence>
<sequence length="112" mass="12621">LSITFRTIFVVYILNRYNYNNKSSQKFTSGFELLNRDELSVTQDRQLQRYIDENKHLLQAKPALTKAIVLSSLCNCAVAVAAIFNATSTVLRQTLSGSNCNSKIQPRLYGSN</sequence>
<reference evidence="2" key="1">
    <citation type="submission" date="2017-02" db="UniProtKB">
        <authorList>
            <consortium name="WormBaseParasite"/>
        </authorList>
    </citation>
    <scope>IDENTIFICATION</scope>
</reference>
<dbReference type="Proteomes" id="UP000046393">
    <property type="component" value="Unplaced"/>
</dbReference>
<name>A0A0N5A8H6_9BILA</name>
<accession>A0A0N5A8H6</accession>
<dbReference type="AlphaFoldDB" id="A0A0N5A8H6"/>
<dbReference type="WBParaSite" id="SMUV_0000037601-mRNA-1">
    <property type="protein sequence ID" value="SMUV_0000037601-mRNA-1"/>
    <property type="gene ID" value="SMUV_0000037601"/>
</dbReference>
<evidence type="ECO:0000313" key="1">
    <source>
        <dbReference type="Proteomes" id="UP000046393"/>
    </source>
</evidence>